<evidence type="ECO:0000259" key="4">
    <source>
        <dbReference type="Pfam" id="PF13843"/>
    </source>
</evidence>
<evidence type="ECO:0000256" key="3">
    <source>
        <dbReference type="PROSITE-ProRule" id="PRU00339"/>
    </source>
</evidence>
<keyword evidence="2 3" id="KW-0802">TPR repeat</keyword>
<feature type="domain" description="PiggyBac transposable element-derived protein" evidence="4">
    <location>
        <begin position="309"/>
        <end position="365"/>
    </location>
</feature>
<protein>
    <submittedName>
        <fullName evidence="5">Nephrocystin-3</fullName>
    </submittedName>
</protein>
<dbReference type="InterPro" id="IPR029526">
    <property type="entry name" value="PGBD"/>
</dbReference>
<dbReference type="PANTHER" id="PTHR45641:SF19">
    <property type="entry name" value="NEPHROCYSTIN-3"/>
    <property type="match status" value="1"/>
</dbReference>
<dbReference type="AlphaFoldDB" id="A0A2B4S2X1"/>
<evidence type="ECO:0000313" key="6">
    <source>
        <dbReference type="Proteomes" id="UP000225706"/>
    </source>
</evidence>
<dbReference type="OrthoDB" id="626167at2759"/>
<dbReference type="Pfam" id="PF13843">
    <property type="entry name" value="DDE_Tnp_1_7"/>
    <property type="match status" value="1"/>
</dbReference>
<organism evidence="5 6">
    <name type="scientific">Stylophora pistillata</name>
    <name type="common">Smooth cauliflower coral</name>
    <dbReference type="NCBI Taxonomy" id="50429"/>
    <lineage>
        <taxon>Eukaryota</taxon>
        <taxon>Metazoa</taxon>
        <taxon>Cnidaria</taxon>
        <taxon>Anthozoa</taxon>
        <taxon>Hexacorallia</taxon>
        <taxon>Scleractinia</taxon>
        <taxon>Astrocoeniina</taxon>
        <taxon>Pocilloporidae</taxon>
        <taxon>Stylophora</taxon>
    </lineage>
</organism>
<evidence type="ECO:0000256" key="1">
    <source>
        <dbReference type="ARBA" id="ARBA00022737"/>
    </source>
</evidence>
<dbReference type="InterPro" id="IPR019734">
    <property type="entry name" value="TPR_rpt"/>
</dbReference>
<evidence type="ECO:0000256" key="2">
    <source>
        <dbReference type="ARBA" id="ARBA00022803"/>
    </source>
</evidence>
<evidence type="ECO:0000313" key="5">
    <source>
        <dbReference type="EMBL" id="PFX23130.1"/>
    </source>
</evidence>
<name>A0A2B4S2X1_STYPI</name>
<dbReference type="Proteomes" id="UP000225706">
    <property type="component" value="Unassembled WGS sequence"/>
</dbReference>
<dbReference type="InterPro" id="IPR011990">
    <property type="entry name" value="TPR-like_helical_dom_sf"/>
</dbReference>
<dbReference type="Gene3D" id="1.25.40.10">
    <property type="entry name" value="Tetratricopeptide repeat domain"/>
    <property type="match status" value="2"/>
</dbReference>
<proteinExistence type="predicted"/>
<dbReference type="PANTHER" id="PTHR45641">
    <property type="entry name" value="TETRATRICOPEPTIDE REPEAT PROTEIN (AFU_ORTHOLOGUE AFUA_6G03870)"/>
    <property type="match status" value="1"/>
</dbReference>
<dbReference type="SUPFAM" id="SSF48452">
    <property type="entry name" value="TPR-like"/>
    <property type="match status" value="2"/>
</dbReference>
<comment type="caution">
    <text evidence="5">The sequence shown here is derived from an EMBL/GenBank/DDBJ whole genome shotgun (WGS) entry which is preliminary data.</text>
</comment>
<dbReference type="EMBL" id="LSMT01000217">
    <property type="protein sequence ID" value="PFX23130.1"/>
    <property type="molecule type" value="Genomic_DNA"/>
</dbReference>
<feature type="repeat" description="TPR" evidence="3">
    <location>
        <begin position="14"/>
        <end position="47"/>
    </location>
</feature>
<keyword evidence="1" id="KW-0677">Repeat</keyword>
<accession>A0A2B4S2X1</accession>
<reference evidence="6" key="1">
    <citation type="journal article" date="2017" name="bioRxiv">
        <title>Comparative analysis of the genomes of Stylophora pistillata and Acropora digitifera provides evidence for extensive differences between species of corals.</title>
        <authorList>
            <person name="Voolstra C.R."/>
            <person name="Li Y."/>
            <person name="Liew Y.J."/>
            <person name="Baumgarten S."/>
            <person name="Zoccola D."/>
            <person name="Flot J.-F."/>
            <person name="Tambutte S."/>
            <person name="Allemand D."/>
            <person name="Aranda M."/>
        </authorList>
    </citation>
    <scope>NUCLEOTIDE SEQUENCE [LARGE SCALE GENOMIC DNA]</scope>
</reference>
<keyword evidence="6" id="KW-1185">Reference proteome</keyword>
<dbReference type="STRING" id="50429.A0A2B4S2X1"/>
<dbReference type="Pfam" id="PF13424">
    <property type="entry name" value="TPR_12"/>
    <property type="match status" value="2"/>
</dbReference>
<dbReference type="PROSITE" id="PS50005">
    <property type="entry name" value="TPR"/>
    <property type="match status" value="2"/>
</dbReference>
<feature type="repeat" description="TPR" evidence="3">
    <location>
        <begin position="56"/>
        <end position="89"/>
    </location>
</feature>
<gene>
    <name evidence="5" type="primary">nphp3</name>
    <name evidence="5" type="ORF">AWC38_SpisGene12350</name>
</gene>
<sequence length="509" mass="58278">MFKKEFGRKRANVAQTYLNLGIVQREFGNLQEAKELLDRALEIFITEPGSEHADVAQTFLSLGIVQREFGNLQQAKKYLDRALKILKTELGSKHVNVANTYINLDIVQREFGNLHQAKRCLDRALDIFKTELRTEHASVARTLQNVAPVHYEFGNLQLAKKFCNRAQVIFKKKLGPDHVKVAICYENLGKLERALPQGDLPHAKELCMKALQINLKSLGSENIAVARTCDNLTDLLCGMCDPQEAKKNYERALGICKRRLGTDHVDVARTYQNLGKVQYELAEEIHRKISLRHLYDGPKREVGRNHPGTGQPITKPEIIHDYNKFMGAVDRCDQMVAYSCFRRRTMKWWKKVFFHLFSLSILNAYILYKQRTRSPVLQRTFRRELVKELVRNSGISHSLTPRGRPRRSAEGLTRLQVGGHFPEKILGTGKKSNITRACAVCFPAQKKILKRAGEKRKRPGKESSFQCSVCKVALCIQDCFQLFHTVQDYVAAYIRRHDANNDNEDAETN</sequence>
<dbReference type="SMART" id="SM00028">
    <property type="entry name" value="TPR"/>
    <property type="match status" value="6"/>
</dbReference>